<evidence type="ECO:0000313" key="10">
    <source>
        <dbReference type="Proteomes" id="UP000319848"/>
    </source>
</evidence>
<feature type="coiled-coil region" evidence="6">
    <location>
        <begin position="63"/>
        <end position="90"/>
    </location>
</feature>
<feature type="domain" description="Tyr recombinase" evidence="7">
    <location>
        <begin position="208"/>
        <end position="401"/>
    </location>
</feature>
<dbReference type="InterPro" id="IPR035386">
    <property type="entry name" value="Arm-DNA-bind_5"/>
</dbReference>
<feature type="domain" description="Core-binding (CB)" evidence="8">
    <location>
        <begin position="102"/>
        <end position="186"/>
    </location>
</feature>
<dbReference type="Pfam" id="PF17293">
    <property type="entry name" value="Arm-DNA-bind_5"/>
    <property type="match status" value="1"/>
</dbReference>
<accession>A0A562LKG9</accession>
<comment type="similarity">
    <text evidence="1">Belongs to the 'phage' integrase family.</text>
</comment>
<comment type="caution">
    <text evidence="9">The sequence shown here is derived from an EMBL/GenBank/DDBJ whole genome shotgun (WGS) entry which is preliminary data.</text>
</comment>
<dbReference type="RefSeq" id="WP_035118819.1">
    <property type="nucleotide sequence ID" value="NZ_AVBI01000026.1"/>
</dbReference>
<evidence type="ECO:0000259" key="8">
    <source>
        <dbReference type="PROSITE" id="PS51900"/>
    </source>
</evidence>
<reference evidence="9 10" key="1">
    <citation type="journal article" date="2015" name="Stand. Genomic Sci.">
        <title>Genomic Encyclopedia of Bacterial and Archaeal Type Strains, Phase III: the genomes of soil and plant-associated and newly described type strains.</title>
        <authorList>
            <person name="Whitman W.B."/>
            <person name="Woyke T."/>
            <person name="Klenk H.P."/>
            <person name="Zhou Y."/>
            <person name="Lilburn T.G."/>
            <person name="Beck B.J."/>
            <person name="De Vos P."/>
            <person name="Vandamme P."/>
            <person name="Eisen J.A."/>
            <person name="Garrity G."/>
            <person name="Hugenholtz P."/>
            <person name="Kyrpides N.C."/>
        </authorList>
    </citation>
    <scope>NUCLEOTIDE SEQUENCE [LARGE SCALE GENOMIC DNA]</scope>
    <source>
        <strain evidence="9 10">CGMCC 1.7270</strain>
    </source>
</reference>
<evidence type="ECO:0000256" key="6">
    <source>
        <dbReference type="SAM" id="Coils"/>
    </source>
</evidence>
<dbReference type="InterPro" id="IPR002104">
    <property type="entry name" value="Integrase_catalytic"/>
</dbReference>
<keyword evidence="10" id="KW-1185">Reference proteome</keyword>
<dbReference type="InterPro" id="IPR013762">
    <property type="entry name" value="Integrase-like_cat_sf"/>
</dbReference>
<dbReference type="PROSITE" id="PS51900">
    <property type="entry name" value="CB"/>
    <property type="match status" value="1"/>
</dbReference>
<dbReference type="InterPro" id="IPR050090">
    <property type="entry name" value="Tyrosine_recombinase_XerCD"/>
</dbReference>
<dbReference type="GO" id="GO:0006310">
    <property type="term" value="P:DNA recombination"/>
    <property type="evidence" value="ECO:0007669"/>
    <property type="project" value="UniProtKB-KW"/>
</dbReference>
<dbReference type="STRING" id="1341154.FCR2A7T_29720"/>
<proteinExistence type="inferred from homology"/>
<evidence type="ECO:0000259" key="7">
    <source>
        <dbReference type="PROSITE" id="PS51898"/>
    </source>
</evidence>
<dbReference type="Gene3D" id="1.10.443.10">
    <property type="entry name" value="Intergrase catalytic core"/>
    <property type="match status" value="1"/>
</dbReference>
<name>A0A562LKG9_9FLAO</name>
<dbReference type="OrthoDB" id="9806835at2"/>
<keyword evidence="2" id="KW-0229">DNA integration</keyword>
<dbReference type="EMBL" id="VLKQ01000017">
    <property type="protein sequence ID" value="TWI08105.1"/>
    <property type="molecule type" value="Genomic_DNA"/>
</dbReference>
<dbReference type="Pfam" id="PF13102">
    <property type="entry name" value="Phage_int_SAM_5"/>
    <property type="match status" value="1"/>
</dbReference>
<protein>
    <submittedName>
        <fullName evidence="9">Site-specific recombinase XerD</fullName>
    </submittedName>
</protein>
<dbReference type="InterPro" id="IPR010998">
    <property type="entry name" value="Integrase_recombinase_N"/>
</dbReference>
<dbReference type="GO" id="GO:0015074">
    <property type="term" value="P:DNA integration"/>
    <property type="evidence" value="ECO:0007669"/>
    <property type="project" value="UniProtKB-KW"/>
</dbReference>
<dbReference type="AlphaFoldDB" id="A0A562LKG9"/>
<evidence type="ECO:0000256" key="3">
    <source>
        <dbReference type="ARBA" id="ARBA00023125"/>
    </source>
</evidence>
<dbReference type="Pfam" id="PF00589">
    <property type="entry name" value="Phage_integrase"/>
    <property type="match status" value="1"/>
</dbReference>
<dbReference type="InterPro" id="IPR011010">
    <property type="entry name" value="DNA_brk_join_enz"/>
</dbReference>
<evidence type="ECO:0000256" key="4">
    <source>
        <dbReference type="ARBA" id="ARBA00023172"/>
    </source>
</evidence>
<dbReference type="SUPFAM" id="SSF56349">
    <property type="entry name" value="DNA breaking-rejoining enzymes"/>
    <property type="match status" value="1"/>
</dbReference>
<evidence type="ECO:0000256" key="1">
    <source>
        <dbReference type="ARBA" id="ARBA00008857"/>
    </source>
</evidence>
<organism evidence="9 10">
    <name type="scientific">Flavobacterium cauense R2A-7</name>
    <dbReference type="NCBI Taxonomy" id="1341154"/>
    <lineage>
        <taxon>Bacteria</taxon>
        <taxon>Pseudomonadati</taxon>
        <taxon>Bacteroidota</taxon>
        <taxon>Flavobacteriia</taxon>
        <taxon>Flavobacteriales</taxon>
        <taxon>Flavobacteriaceae</taxon>
        <taxon>Flavobacterium</taxon>
    </lineage>
</organism>
<sequence>MASIKLILRTNQKDQTGKSPLYIRIIKDRKTKFITAGLKLKESDWDEAKQRVKKSYPNSARMNAALAQKIADAEGQIADMERKVKTVSIKKLKEAIKGKEVPNFFEYSRKHCERIKNNVSISTYKNYHAYLDKFEKWVGTKEVYFDDITVSLLMDYMSYLSNELKNGNTTQRYSIMILAIMFKEAIKEDLIPEYMYPFSKLKLKKDPSRRQFLKKEQFEAIINYKLDEKSKASVYRDMFICSIFAGGLRFSDVLEFQVKHFNEEERRIQKVIRKTGRMHQFKIGQLALDIINKYKKEDAEQDDFIFPVITNKELYLKNDEYRYTFIESANKAANFQLQRIAKKLEIPVKVTFHISRHTFATNALNNGMRIEHVSKLMDHRDISTTQVYAKIISEELDKAVDNYIY</sequence>
<dbReference type="PROSITE" id="PS51898">
    <property type="entry name" value="TYR_RECOMBINASE"/>
    <property type="match status" value="1"/>
</dbReference>
<dbReference type="CDD" id="cd01185">
    <property type="entry name" value="INTN1_C_like"/>
    <property type="match status" value="1"/>
</dbReference>
<keyword evidence="3 5" id="KW-0238">DNA-binding</keyword>
<keyword evidence="6" id="KW-0175">Coiled coil</keyword>
<evidence type="ECO:0000256" key="5">
    <source>
        <dbReference type="PROSITE-ProRule" id="PRU01248"/>
    </source>
</evidence>
<gene>
    <name evidence="9" type="ORF">IP98_02862</name>
</gene>
<dbReference type="InterPro" id="IPR044068">
    <property type="entry name" value="CB"/>
</dbReference>
<dbReference type="PANTHER" id="PTHR30349">
    <property type="entry name" value="PHAGE INTEGRASE-RELATED"/>
    <property type="match status" value="1"/>
</dbReference>
<dbReference type="GO" id="GO:0003677">
    <property type="term" value="F:DNA binding"/>
    <property type="evidence" value="ECO:0007669"/>
    <property type="project" value="UniProtKB-UniRule"/>
</dbReference>
<dbReference type="PANTHER" id="PTHR30349:SF64">
    <property type="entry name" value="PROPHAGE INTEGRASE INTD-RELATED"/>
    <property type="match status" value="1"/>
</dbReference>
<dbReference type="Proteomes" id="UP000319848">
    <property type="component" value="Unassembled WGS sequence"/>
</dbReference>
<dbReference type="InterPro" id="IPR025269">
    <property type="entry name" value="SAM-like_dom"/>
</dbReference>
<dbReference type="Gene3D" id="1.10.150.130">
    <property type="match status" value="1"/>
</dbReference>
<keyword evidence="4" id="KW-0233">DNA recombination</keyword>
<evidence type="ECO:0000256" key="2">
    <source>
        <dbReference type="ARBA" id="ARBA00022908"/>
    </source>
</evidence>
<evidence type="ECO:0000313" key="9">
    <source>
        <dbReference type="EMBL" id="TWI08105.1"/>
    </source>
</evidence>